<organism evidence="2 3">
    <name type="scientific">Knufia fluminis</name>
    <dbReference type="NCBI Taxonomy" id="191047"/>
    <lineage>
        <taxon>Eukaryota</taxon>
        <taxon>Fungi</taxon>
        <taxon>Dikarya</taxon>
        <taxon>Ascomycota</taxon>
        <taxon>Pezizomycotina</taxon>
        <taxon>Eurotiomycetes</taxon>
        <taxon>Chaetothyriomycetidae</taxon>
        <taxon>Chaetothyriales</taxon>
        <taxon>Trichomeriaceae</taxon>
        <taxon>Knufia</taxon>
    </lineage>
</organism>
<feature type="compositionally biased region" description="Polar residues" evidence="1">
    <location>
        <begin position="316"/>
        <end position="334"/>
    </location>
</feature>
<proteinExistence type="predicted"/>
<accession>A0AAN8EIB8</accession>
<reference evidence="2 3" key="1">
    <citation type="submission" date="2022-12" db="EMBL/GenBank/DDBJ databases">
        <title>Genomic features and morphological characterization of a novel Knufia sp. strain isolated from spacecraft assembly facility.</title>
        <authorList>
            <person name="Teixeira M."/>
            <person name="Chander A.M."/>
            <person name="Stajich J.E."/>
            <person name="Venkateswaran K."/>
        </authorList>
    </citation>
    <scope>NUCLEOTIDE SEQUENCE [LARGE SCALE GENOMIC DNA]</scope>
    <source>
        <strain evidence="2 3">FJI-L2-BK-P2</strain>
    </source>
</reference>
<dbReference type="AlphaFoldDB" id="A0AAN8EIB8"/>
<feature type="compositionally biased region" description="Basic and acidic residues" evidence="1">
    <location>
        <begin position="415"/>
        <end position="427"/>
    </location>
</feature>
<name>A0AAN8EIB8_9EURO</name>
<dbReference type="EMBL" id="JAKLMC020000005">
    <property type="protein sequence ID" value="KAK5956208.1"/>
    <property type="molecule type" value="Genomic_DNA"/>
</dbReference>
<feature type="compositionally biased region" description="Low complexity" evidence="1">
    <location>
        <begin position="438"/>
        <end position="449"/>
    </location>
</feature>
<feature type="compositionally biased region" description="Polar residues" evidence="1">
    <location>
        <begin position="362"/>
        <end position="375"/>
    </location>
</feature>
<dbReference type="Proteomes" id="UP001316803">
    <property type="component" value="Unassembled WGS sequence"/>
</dbReference>
<feature type="compositionally biased region" description="Basic and acidic residues" evidence="1">
    <location>
        <begin position="450"/>
        <end position="461"/>
    </location>
</feature>
<keyword evidence="3" id="KW-1185">Reference proteome</keyword>
<evidence type="ECO:0000313" key="2">
    <source>
        <dbReference type="EMBL" id="KAK5956208.1"/>
    </source>
</evidence>
<evidence type="ECO:0000256" key="1">
    <source>
        <dbReference type="SAM" id="MobiDB-lite"/>
    </source>
</evidence>
<sequence>MATQPLDHAVSSDPNTKAKCPLALLDIIAAGERILSANFVQVTHCQTFFDILATLHERLGVEFPQGQHTLSACALAVTYQKIAEDGVPEDCTRQAENDRELSQLWKTVSSEGPQFETMGLHEMSFAYSNLPKIKFEILRPGFINFKPPTTRTVASRTFLNNLQKCLAQRNRDSPLPLNVLHGIAASCVSELIDDLRERKRVGDLLEDKVKKQMENHVEAQKLMDRSIQSHADNVEYWKKRAYEAESDAIQSLLRRPECEPWQKLLDEVHEQREQEKDLFKKTEQVHQKELRNLGQQHSELQDLANGFVSTSKGVETVTKTSSGHNTADSSTVQDGSHEDKTTGDNGFKLIPDQDERKHNISRKQNPPKQLVLSSTEAEMQAAREKAKAALQAEQKRKQATTQPIQNKPDSNTDNNADHANDLHKEPDATAGQTDSQVKLQKAKAAAQASLKRDRDGIEDSFKATSHNEQNSPDSSNISSKPDVKAESTDDESGSKRKRDNPDDVDESMAKTQKLNGGDGNTA</sequence>
<evidence type="ECO:0000313" key="3">
    <source>
        <dbReference type="Proteomes" id="UP001316803"/>
    </source>
</evidence>
<feature type="region of interest" description="Disordered" evidence="1">
    <location>
        <begin position="316"/>
        <end position="522"/>
    </location>
</feature>
<protein>
    <submittedName>
        <fullName evidence="2">Uncharacterized protein</fullName>
    </submittedName>
</protein>
<feature type="compositionally biased region" description="Polar residues" evidence="1">
    <location>
        <begin position="400"/>
        <end position="414"/>
    </location>
</feature>
<gene>
    <name evidence="2" type="ORF">OHC33_002782</name>
</gene>
<feature type="compositionally biased region" description="Polar residues" evidence="1">
    <location>
        <begin position="462"/>
        <end position="479"/>
    </location>
</feature>
<comment type="caution">
    <text evidence="2">The sequence shown here is derived from an EMBL/GenBank/DDBJ whole genome shotgun (WGS) entry which is preliminary data.</text>
</comment>